<proteinExistence type="predicted"/>
<dbReference type="GO" id="GO:0016757">
    <property type="term" value="F:glycosyltransferase activity"/>
    <property type="evidence" value="ECO:0007669"/>
    <property type="project" value="InterPro"/>
</dbReference>
<dbReference type="InterPro" id="IPR001296">
    <property type="entry name" value="Glyco_trans_1"/>
</dbReference>
<dbReference type="AlphaFoldDB" id="A0A6L6SUU8"/>
<dbReference type="CDD" id="cd03801">
    <property type="entry name" value="GT4_PimA-like"/>
    <property type="match status" value="1"/>
</dbReference>
<evidence type="ECO:0000313" key="1">
    <source>
        <dbReference type="EMBL" id="MBA4546402.1"/>
    </source>
</evidence>
<dbReference type="RefSeq" id="WP_002334839.1">
    <property type="nucleotide sequence ID" value="NZ_BNJW01000003.1"/>
</dbReference>
<keyword evidence="1" id="KW-0808">Transferase</keyword>
<protein>
    <submittedName>
        <fullName evidence="1">Glycosyltransferase family 4 protein</fullName>
    </submittedName>
</protein>
<dbReference type="Proteomes" id="UP000531895">
    <property type="component" value="Unassembled WGS sequence"/>
</dbReference>
<reference evidence="1 2" key="1">
    <citation type="submission" date="2020-07" db="EMBL/GenBank/DDBJ databases">
        <authorList>
            <person name="Feng H."/>
        </authorList>
    </citation>
    <scope>NUCLEOTIDE SEQUENCE [LARGE SCALE GENOMIC DNA]</scope>
    <source>
        <strain evidence="2">s-7</strain>
    </source>
</reference>
<accession>A0A6L6SUU8</accession>
<dbReference type="Gene3D" id="3.40.50.2000">
    <property type="entry name" value="Glycogen Phosphorylase B"/>
    <property type="match status" value="2"/>
</dbReference>
<comment type="caution">
    <text evidence="1">The sequence shown here is derived from an EMBL/GenBank/DDBJ whole genome shotgun (WGS) entry which is preliminary data.</text>
</comment>
<dbReference type="Pfam" id="PF00534">
    <property type="entry name" value="Glycos_transf_1"/>
    <property type="match status" value="1"/>
</dbReference>
<dbReference type="EMBL" id="JACEIT010000012">
    <property type="protein sequence ID" value="MBA4546402.1"/>
    <property type="molecule type" value="Genomic_DNA"/>
</dbReference>
<dbReference type="SUPFAM" id="SSF53756">
    <property type="entry name" value="UDP-Glycosyltransferase/glycogen phosphorylase"/>
    <property type="match status" value="1"/>
</dbReference>
<dbReference type="PANTHER" id="PTHR12526">
    <property type="entry name" value="GLYCOSYLTRANSFERASE"/>
    <property type="match status" value="1"/>
</dbReference>
<dbReference type="PANTHER" id="PTHR12526:SF630">
    <property type="entry name" value="GLYCOSYLTRANSFERASE"/>
    <property type="match status" value="1"/>
</dbReference>
<sequence length="386" mass="45017">MRKIVFVSKVRGFLKQLNSINSNEISFEFIDQGYEIPSKKKQRLSKILRSNLVSHLGLIQVLKFNLLDNDEKIVAASFNRFIKTNVPYLVYLENPTALYHYTLNRNKTFLGRKNFKENLNDKHLQTIICMSNACKNTLDTLFNPSQYTGTVRTIYPLVRKNKYISVEKIREKVLSKELKLLFVCQGARFISKGGLELVYTMERLDNSDIKLTIISNINNIPQFLKEKIKNNENITFLEFAMSYDEVEKTYSEHHVLIHPTSDESFGLTVLESIKAGLPVISTKLYAIPELVEDGVNGYLTDPKWWFFDKKNLPNPSVWNNRKKTLFSLENSIEMENFLIEKIQLYFNNRSLLFEHSKASFIRGNSEPFNEEFIVKQWISAYDSIEK</sequence>
<organism evidence="1 2">
    <name type="scientific">Enterococcus lactis</name>
    <dbReference type="NCBI Taxonomy" id="357441"/>
    <lineage>
        <taxon>Bacteria</taxon>
        <taxon>Bacillati</taxon>
        <taxon>Bacillota</taxon>
        <taxon>Bacilli</taxon>
        <taxon>Lactobacillales</taxon>
        <taxon>Enterococcaceae</taxon>
        <taxon>Enterococcus</taxon>
    </lineage>
</organism>
<gene>
    <name evidence="1" type="ORF">H1Z91_08630</name>
</gene>
<name>A0A6L6SUU8_9ENTE</name>
<evidence type="ECO:0000313" key="2">
    <source>
        <dbReference type="Proteomes" id="UP000531895"/>
    </source>
</evidence>